<dbReference type="Proteomes" id="UP001153269">
    <property type="component" value="Unassembled WGS sequence"/>
</dbReference>
<feature type="region of interest" description="Disordered" evidence="1">
    <location>
        <begin position="148"/>
        <end position="167"/>
    </location>
</feature>
<comment type="caution">
    <text evidence="2">The sequence shown here is derived from an EMBL/GenBank/DDBJ whole genome shotgun (WGS) entry which is preliminary data.</text>
</comment>
<proteinExistence type="predicted"/>
<evidence type="ECO:0000313" key="3">
    <source>
        <dbReference type="Proteomes" id="UP001153269"/>
    </source>
</evidence>
<evidence type="ECO:0000256" key="1">
    <source>
        <dbReference type="SAM" id="MobiDB-lite"/>
    </source>
</evidence>
<dbReference type="AlphaFoldDB" id="A0A9N7YVY6"/>
<gene>
    <name evidence="2" type="ORF">PLEPLA_LOCUS27531</name>
</gene>
<accession>A0A9N7YVY6</accession>
<name>A0A9N7YVY6_PLEPL</name>
<evidence type="ECO:0000313" key="2">
    <source>
        <dbReference type="EMBL" id="CAB1439762.1"/>
    </source>
</evidence>
<sequence>MAAPQVLSACPSSPAIKTLGMTNIFLPPSLSLSPLSPSNPLSPLLPLHDQATTSAALCPLTFLTPPPSNTPLLLQLPPEPHNPSCCRHTLGEQAPNGHQVNRGKRKAYILFVCQQRTEEKCGFGAEELLIGEDQRVGIDFREQERSAEGGGRCAGCSSDGNMVKRRN</sequence>
<organism evidence="2 3">
    <name type="scientific">Pleuronectes platessa</name>
    <name type="common">European plaice</name>
    <dbReference type="NCBI Taxonomy" id="8262"/>
    <lineage>
        <taxon>Eukaryota</taxon>
        <taxon>Metazoa</taxon>
        <taxon>Chordata</taxon>
        <taxon>Craniata</taxon>
        <taxon>Vertebrata</taxon>
        <taxon>Euteleostomi</taxon>
        <taxon>Actinopterygii</taxon>
        <taxon>Neopterygii</taxon>
        <taxon>Teleostei</taxon>
        <taxon>Neoteleostei</taxon>
        <taxon>Acanthomorphata</taxon>
        <taxon>Carangaria</taxon>
        <taxon>Pleuronectiformes</taxon>
        <taxon>Pleuronectoidei</taxon>
        <taxon>Pleuronectidae</taxon>
        <taxon>Pleuronectes</taxon>
    </lineage>
</organism>
<dbReference type="EMBL" id="CADEAL010002335">
    <property type="protein sequence ID" value="CAB1439762.1"/>
    <property type="molecule type" value="Genomic_DNA"/>
</dbReference>
<reference evidence="2" key="1">
    <citation type="submission" date="2020-03" db="EMBL/GenBank/DDBJ databases">
        <authorList>
            <person name="Weist P."/>
        </authorList>
    </citation>
    <scope>NUCLEOTIDE SEQUENCE</scope>
</reference>
<protein>
    <submittedName>
        <fullName evidence="2">Uncharacterized protein</fullName>
    </submittedName>
</protein>
<keyword evidence="3" id="KW-1185">Reference proteome</keyword>